<evidence type="ECO:0000256" key="2">
    <source>
        <dbReference type="ARBA" id="ARBA00004613"/>
    </source>
</evidence>
<dbReference type="SUPFAM" id="SSF117281">
    <property type="entry name" value="Kelch motif"/>
    <property type="match status" value="1"/>
</dbReference>
<evidence type="ECO:0000313" key="10">
    <source>
        <dbReference type="EMBL" id="CAG8636415.1"/>
    </source>
</evidence>
<feature type="domain" description="Crinkler effector protein N-terminal" evidence="8">
    <location>
        <begin position="681"/>
        <end position="781"/>
    </location>
</feature>
<evidence type="ECO:0000259" key="9">
    <source>
        <dbReference type="Pfam" id="PF24981"/>
    </source>
</evidence>
<feature type="compositionally biased region" description="Low complexity" evidence="6">
    <location>
        <begin position="378"/>
        <end position="404"/>
    </location>
</feature>
<keyword evidence="4" id="KW-0964">Secreted</keyword>
<evidence type="ECO:0000256" key="3">
    <source>
        <dbReference type="ARBA" id="ARBA00022441"/>
    </source>
</evidence>
<evidence type="ECO:0000313" key="11">
    <source>
        <dbReference type="Proteomes" id="UP000789375"/>
    </source>
</evidence>
<keyword evidence="5" id="KW-0677">Repeat</keyword>
<dbReference type="GO" id="GO:0005576">
    <property type="term" value="C:extracellular region"/>
    <property type="evidence" value="ECO:0007669"/>
    <property type="project" value="UniProtKB-SubCell"/>
</dbReference>
<accession>A0A9N9DI26</accession>
<feature type="compositionally biased region" description="Polar residues" evidence="6">
    <location>
        <begin position="513"/>
        <end position="529"/>
    </location>
</feature>
<evidence type="ECO:0000256" key="6">
    <source>
        <dbReference type="SAM" id="MobiDB-lite"/>
    </source>
</evidence>
<feature type="domain" description="Attractin/MKLN-like beta-propeller" evidence="9">
    <location>
        <begin position="32"/>
        <end position="297"/>
    </location>
</feature>
<feature type="region of interest" description="Disordered" evidence="6">
    <location>
        <begin position="506"/>
        <end position="573"/>
    </location>
</feature>
<evidence type="ECO:0000256" key="7">
    <source>
        <dbReference type="SAM" id="Phobius"/>
    </source>
</evidence>
<feature type="compositionally biased region" description="Low complexity" evidence="6">
    <location>
        <begin position="542"/>
        <end position="555"/>
    </location>
</feature>
<evidence type="ECO:0000259" key="8">
    <source>
        <dbReference type="Pfam" id="PF20147"/>
    </source>
</evidence>
<dbReference type="InterPro" id="IPR045379">
    <property type="entry name" value="Crinkler_N"/>
</dbReference>
<keyword evidence="11" id="KW-1185">Reference proteome</keyword>
<feature type="compositionally biased region" description="Polar residues" evidence="6">
    <location>
        <begin position="556"/>
        <end position="573"/>
    </location>
</feature>
<evidence type="ECO:0000256" key="1">
    <source>
        <dbReference type="ARBA" id="ARBA00004340"/>
    </source>
</evidence>
<keyword evidence="7" id="KW-0472">Membrane</keyword>
<feature type="transmembrane region" description="Helical" evidence="7">
    <location>
        <begin position="317"/>
        <end position="339"/>
    </location>
</feature>
<feature type="non-terminal residue" evidence="10">
    <location>
        <position position="921"/>
    </location>
</feature>
<dbReference type="PANTHER" id="PTHR46093:SF18">
    <property type="entry name" value="FIBRONECTIN TYPE-III DOMAIN-CONTAINING PROTEIN"/>
    <property type="match status" value="1"/>
</dbReference>
<feature type="region of interest" description="Disordered" evidence="6">
    <location>
        <begin position="606"/>
        <end position="660"/>
    </location>
</feature>
<keyword evidence="7" id="KW-0812">Transmembrane</keyword>
<feature type="compositionally biased region" description="Pro residues" evidence="6">
    <location>
        <begin position="454"/>
        <end position="465"/>
    </location>
</feature>
<dbReference type="InterPro" id="IPR015915">
    <property type="entry name" value="Kelch-typ_b-propeller"/>
</dbReference>
<feature type="region of interest" description="Disordered" evidence="6">
    <location>
        <begin position="372"/>
        <end position="407"/>
    </location>
</feature>
<proteinExistence type="predicted"/>
<name>A0A9N9DI26_FUNMO</name>
<gene>
    <name evidence="10" type="ORF">FMOSSE_LOCUS10761</name>
</gene>
<dbReference type="AlphaFoldDB" id="A0A9N9DI26"/>
<dbReference type="Pfam" id="PF20147">
    <property type="entry name" value="Crinkler"/>
    <property type="match status" value="1"/>
</dbReference>
<feature type="region of interest" description="Disordered" evidence="6">
    <location>
        <begin position="448"/>
        <end position="469"/>
    </location>
</feature>
<evidence type="ECO:0000256" key="4">
    <source>
        <dbReference type="ARBA" id="ARBA00022525"/>
    </source>
</evidence>
<feature type="compositionally biased region" description="Basic and acidic residues" evidence="6">
    <location>
        <begin position="632"/>
        <end position="646"/>
    </location>
</feature>
<feature type="compositionally biased region" description="Polar residues" evidence="6">
    <location>
        <begin position="611"/>
        <end position="631"/>
    </location>
</feature>
<dbReference type="EMBL" id="CAJVPP010003752">
    <property type="protein sequence ID" value="CAG8636415.1"/>
    <property type="molecule type" value="Genomic_DNA"/>
</dbReference>
<comment type="subcellular location">
    <subcellularLocation>
        <location evidence="1">Host cell</location>
    </subcellularLocation>
    <subcellularLocation>
        <location evidence="2">Secreted</location>
    </subcellularLocation>
</comment>
<keyword evidence="3" id="KW-0880">Kelch repeat</keyword>
<sequence length="921" mass="103566">LSNLPWVDVTSMPVGVSFTQSFVGGMSNDNVFLFGGFRTNPLDNSLNLDDKLYSFNTETKAWFEPIVKGVRPIQRRQSQVSVDVNGKAYSFGGVIDEKTGSFGTTLLQDMNSFDTFNSEWSLNISLTDPALPFPRSDYTSTILSNGLIVLIGGWEQSTSDTGLFVYVSMKVLNLFDTNTATWSSTEAQGDVIDERRAHQAVLTRDEKIIIYGGVKDYWTPSTPELAVLETRDGQFRWSVPQITARNRPPPLVYFTSSIFEDYMFVSFGNISNPVTSPLNTSSKIYLMDTRNFTWVDTFEVKASDVDPTTLTKTQTSIIIGLSTGGIVLIILVSTVTCYLRQKRRKGFITSKGIDSRIVTPSTERFTVQTARQISINLPNSPSTPRSLTRSPHSPSTPTSPYSSSVQYTATNSGHFSQASSSIGGNRWENGYYPQAHFGGGQQYYQPYAESYPNYTPPSPLLPPNQPQQYLNSPIQPQIVQNVVLPGVIPQYGYIPQQVVYQYQDPPFPYQEYDNQTSRPETPSPFQYQGNDYPPPLHLNHNPSRSSSTPRSIPASNKNVTPPNTRVITPTITINRPTSLIEKIKKLGSDDGSGASKRSSFMERIRRIGNDDSGSTSTSKRDTSNTFYTESSEASKRSSMMERLRSIEDEDSNGSTSKRYTSNTVNSVTTNATRFIIMPFITCFVPGDSETFKINIRKDKDIVELKNVIKEKKQLLFSTIDVNKLILWKVNIPTGDDRSIHKLSADATINIEDIGGELLPPLGEIQTLFPKQLAKDHIHVLVLSDDINELSKRCDLDPAFIPYYLRTNARILLEIIDNKMQVNEQAWLIQWNRPFPRDGPNQTMEYLISHITDPQWNGVNVNGWSTVFTFRNGRQLSECERALPDWTRRQIEKTDIGMSFRVSKVSDNGKIVIEYLDHAFNR</sequence>
<evidence type="ECO:0000256" key="5">
    <source>
        <dbReference type="ARBA" id="ARBA00022737"/>
    </source>
</evidence>
<keyword evidence="7" id="KW-1133">Transmembrane helix</keyword>
<dbReference type="InterPro" id="IPR056737">
    <property type="entry name" value="Beta-prop_ATRN-MKLN-like"/>
</dbReference>
<dbReference type="PANTHER" id="PTHR46093">
    <property type="entry name" value="ACYL-COA-BINDING DOMAIN-CONTAINING PROTEIN 5"/>
    <property type="match status" value="1"/>
</dbReference>
<reference evidence="10" key="1">
    <citation type="submission" date="2021-06" db="EMBL/GenBank/DDBJ databases">
        <authorList>
            <person name="Kallberg Y."/>
            <person name="Tangrot J."/>
            <person name="Rosling A."/>
        </authorList>
    </citation>
    <scope>NUCLEOTIDE SEQUENCE</scope>
    <source>
        <strain evidence="10">87-6 pot B 2015</strain>
    </source>
</reference>
<comment type="caution">
    <text evidence="10">The sequence shown here is derived from an EMBL/GenBank/DDBJ whole genome shotgun (WGS) entry which is preliminary data.</text>
</comment>
<dbReference type="Gene3D" id="2.120.10.80">
    <property type="entry name" value="Kelch-type beta propeller"/>
    <property type="match status" value="1"/>
</dbReference>
<dbReference type="GO" id="GO:0043657">
    <property type="term" value="C:host cell"/>
    <property type="evidence" value="ECO:0007669"/>
    <property type="project" value="UniProtKB-SubCell"/>
</dbReference>
<protein>
    <submittedName>
        <fullName evidence="10">14149_t:CDS:1</fullName>
    </submittedName>
</protein>
<organism evidence="10 11">
    <name type="scientific">Funneliformis mosseae</name>
    <name type="common">Endomycorrhizal fungus</name>
    <name type="synonym">Glomus mosseae</name>
    <dbReference type="NCBI Taxonomy" id="27381"/>
    <lineage>
        <taxon>Eukaryota</taxon>
        <taxon>Fungi</taxon>
        <taxon>Fungi incertae sedis</taxon>
        <taxon>Mucoromycota</taxon>
        <taxon>Glomeromycotina</taxon>
        <taxon>Glomeromycetes</taxon>
        <taxon>Glomerales</taxon>
        <taxon>Glomeraceae</taxon>
        <taxon>Funneliformis</taxon>
    </lineage>
</organism>
<dbReference type="Proteomes" id="UP000789375">
    <property type="component" value="Unassembled WGS sequence"/>
</dbReference>
<dbReference type="Pfam" id="PF24981">
    <property type="entry name" value="Beta-prop_ATRN-LZTR1"/>
    <property type="match status" value="1"/>
</dbReference>